<dbReference type="InterPro" id="IPR028939">
    <property type="entry name" value="P5C_Rdtase_cat_N"/>
</dbReference>
<dbReference type="EMBL" id="JACTVJ010000031">
    <property type="protein sequence ID" value="MBC9718975.1"/>
    <property type="molecule type" value="Genomic_DNA"/>
</dbReference>
<dbReference type="PANTHER" id="PTHR14239:SF10">
    <property type="entry name" value="REDUCTASE"/>
    <property type="match status" value="1"/>
</dbReference>
<gene>
    <name evidence="3" type="ORF">H9Y04_41260</name>
</gene>
<evidence type="ECO:0000259" key="2">
    <source>
        <dbReference type="Pfam" id="PF03807"/>
    </source>
</evidence>
<accession>A0ABR7SWE7</accession>
<keyword evidence="4" id="KW-1185">Reference proteome</keyword>
<dbReference type="InterPro" id="IPR036291">
    <property type="entry name" value="NAD(P)-bd_dom_sf"/>
</dbReference>
<evidence type="ECO:0000313" key="3">
    <source>
        <dbReference type="EMBL" id="MBC9718975.1"/>
    </source>
</evidence>
<dbReference type="InterPro" id="IPR051267">
    <property type="entry name" value="STEAP_metalloreductase"/>
</dbReference>
<name>A0ABR7SWE7_9ACTN</name>
<evidence type="ECO:0000313" key="4">
    <source>
        <dbReference type="Proteomes" id="UP000642284"/>
    </source>
</evidence>
<dbReference type="PANTHER" id="PTHR14239">
    <property type="entry name" value="DUDULIN-RELATED"/>
    <property type="match status" value="1"/>
</dbReference>
<dbReference type="SUPFAM" id="SSF51735">
    <property type="entry name" value="NAD(P)-binding Rossmann-fold domains"/>
    <property type="match status" value="1"/>
</dbReference>
<sequence>MKIGVLGAGRMTEALAGRWIEAGHEVFIGGRTPEKAADLAKSLGAAGAGTLREAAAYGDVILLAVLREGLESTLAAAGAGEGTLAGKTVVDVGNSVDTEDWSQVTWEGRSMAERAAELAPGSHVVKAFNLAFSDVWKTPPVYGGRPLAVPFAGAAEGKSVTRKLIQEVGAAPLDAGDLSQTPHLEAMGCVVIRQLFGGAHLGSTFAFLTPDDA</sequence>
<protein>
    <submittedName>
        <fullName evidence="3">NAD(P)-binding domain-containing protein</fullName>
    </submittedName>
</protein>
<comment type="caution">
    <text evidence="3">The sequence shown here is derived from an EMBL/GenBank/DDBJ whole genome shotgun (WGS) entry which is preliminary data.</text>
</comment>
<keyword evidence="1" id="KW-0560">Oxidoreductase</keyword>
<reference evidence="3 4" key="1">
    <citation type="submission" date="2020-08" db="EMBL/GenBank/DDBJ databases">
        <title>Genemic of Streptomyces polyaspartic.</title>
        <authorList>
            <person name="Liu W."/>
        </authorList>
    </citation>
    <scope>NUCLEOTIDE SEQUENCE [LARGE SCALE GENOMIC DNA]</scope>
    <source>
        <strain evidence="3 4">TRM66268-LWL</strain>
    </source>
</reference>
<dbReference type="Proteomes" id="UP000642284">
    <property type="component" value="Unassembled WGS sequence"/>
</dbReference>
<organism evidence="3 4">
    <name type="scientific">Streptomyces polyasparticus</name>
    <dbReference type="NCBI Taxonomy" id="2767826"/>
    <lineage>
        <taxon>Bacteria</taxon>
        <taxon>Bacillati</taxon>
        <taxon>Actinomycetota</taxon>
        <taxon>Actinomycetes</taxon>
        <taxon>Kitasatosporales</taxon>
        <taxon>Streptomycetaceae</taxon>
        <taxon>Streptomyces</taxon>
    </lineage>
</organism>
<dbReference type="Pfam" id="PF03807">
    <property type="entry name" value="F420_oxidored"/>
    <property type="match status" value="1"/>
</dbReference>
<dbReference type="RefSeq" id="WP_187819403.1">
    <property type="nucleotide sequence ID" value="NZ_JACTVJ010000031.1"/>
</dbReference>
<dbReference type="Gene3D" id="3.40.50.720">
    <property type="entry name" value="NAD(P)-binding Rossmann-like Domain"/>
    <property type="match status" value="1"/>
</dbReference>
<proteinExistence type="predicted"/>
<evidence type="ECO:0000256" key="1">
    <source>
        <dbReference type="ARBA" id="ARBA00023002"/>
    </source>
</evidence>
<feature type="domain" description="Pyrroline-5-carboxylate reductase catalytic N-terminal" evidence="2">
    <location>
        <begin position="2"/>
        <end position="94"/>
    </location>
</feature>